<proteinExistence type="predicted"/>
<dbReference type="SUPFAM" id="SSF82185">
    <property type="entry name" value="Histone H3 K4-specific methyltransferase SET7/9 N-terminal domain"/>
    <property type="match status" value="2"/>
</dbReference>
<accession>A0A6L7HXJ5</accession>
<gene>
    <name evidence="1" type="ORF">GNT65_10255</name>
</gene>
<keyword evidence="2" id="KW-1185">Reference proteome</keyword>
<dbReference type="Proteomes" id="UP000474778">
    <property type="component" value="Unassembled WGS sequence"/>
</dbReference>
<comment type="caution">
    <text evidence="1">The sequence shown here is derived from an EMBL/GenBank/DDBJ whole genome shotgun (WGS) entry which is preliminary data.</text>
</comment>
<name>A0A6L7HXJ5_9GAMM</name>
<sequence>MELINSSEAGRNWSWDKMKPGVKLISTAFLAFLLLPGCHNAPQLPVDEQELTSIDCSKQQVYGIWVETDCLTGYRGKPFSGIATRGEPARYFSANQYLEGKRHGFSFSAEGSRILSHSWYRQGIREGEHLDYHGQSQRPKRQAIYKNGEEQAVALFDETGIIESYRRLEGGKTVESITYEQGRPWTHLFFQDGEQRERLRHYFPDGSLASDALFRKQDLKRLSEITFYASGKVKTRYAYDRESNLASLQTYWPNGRRQSQQQYGFDPLIVRHGEQRSFCQANGALEELGHYEMGVEQGRFESYHCNGQLMTAKEFRQGVMVDTEVKTFDESGNLIKRERFDGQGKLLEAFYFNAAGQQIYHERL</sequence>
<dbReference type="Gene3D" id="3.90.930.1">
    <property type="match status" value="1"/>
</dbReference>
<protein>
    <recommendedName>
        <fullName evidence="3">Toxin-antitoxin system YwqK family antitoxin</fullName>
    </recommendedName>
</protein>
<dbReference type="AlphaFoldDB" id="A0A6L7HXJ5"/>
<reference evidence="1 2" key="1">
    <citation type="submission" date="2019-12" db="EMBL/GenBank/DDBJ databases">
        <title>Shewanella insulae sp. nov., isolated from a tidal flat.</title>
        <authorList>
            <person name="Yoon J.-H."/>
        </authorList>
    </citation>
    <scope>NUCLEOTIDE SEQUENCE [LARGE SCALE GENOMIC DNA]</scope>
    <source>
        <strain evidence="1 2">JBTF-M18</strain>
    </source>
</reference>
<organism evidence="1 2">
    <name type="scientific">Shewanella insulae</name>
    <dbReference type="NCBI Taxonomy" id="2681496"/>
    <lineage>
        <taxon>Bacteria</taxon>
        <taxon>Pseudomonadati</taxon>
        <taxon>Pseudomonadota</taxon>
        <taxon>Gammaproteobacteria</taxon>
        <taxon>Alteromonadales</taxon>
        <taxon>Shewanellaceae</taxon>
        <taxon>Shewanella</taxon>
    </lineage>
</organism>
<evidence type="ECO:0000313" key="1">
    <source>
        <dbReference type="EMBL" id="MXR69049.1"/>
    </source>
</evidence>
<evidence type="ECO:0000313" key="2">
    <source>
        <dbReference type="Proteomes" id="UP000474778"/>
    </source>
</evidence>
<dbReference type="EMBL" id="WRPA01000008">
    <property type="protein sequence ID" value="MXR69049.1"/>
    <property type="molecule type" value="Genomic_DNA"/>
</dbReference>
<evidence type="ECO:0008006" key="3">
    <source>
        <dbReference type="Google" id="ProtNLM"/>
    </source>
</evidence>
<dbReference type="RefSeq" id="WP_160795866.1">
    <property type="nucleotide sequence ID" value="NZ_WRPA01000008.1"/>
</dbReference>